<evidence type="ECO:0000313" key="2">
    <source>
        <dbReference type="EMBL" id="TAX63240.1"/>
    </source>
</evidence>
<dbReference type="RefSeq" id="WP_130763136.1">
    <property type="nucleotide sequence ID" value="NZ_SILL01000001.1"/>
</dbReference>
<keyword evidence="3" id="KW-1185">Reference proteome</keyword>
<comment type="caution">
    <text evidence="2">The sequence shown here is derived from an EMBL/GenBank/DDBJ whole genome shotgun (WGS) entry which is preliminary data.</text>
</comment>
<organism evidence="2 3">
    <name type="scientific">Rhizobium ruizarguesonis</name>
    <dbReference type="NCBI Taxonomy" id="2081791"/>
    <lineage>
        <taxon>Bacteria</taxon>
        <taxon>Pseudomonadati</taxon>
        <taxon>Pseudomonadota</taxon>
        <taxon>Alphaproteobacteria</taxon>
        <taxon>Hyphomicrobiales</taxon>
        <taxon>Rhizobiaceae</taxon>
        <taxon>Rhizobium/Agrobacterium group</taxon>
        <taxon>Rhizobium</taxon>
    </lineage>
</organism>
<evidence type="ECO:0000313" key="3">
    <source>
        <dbReference type="Proteomes" id="UP000291659"/>
    </source>
</evidence>
<name>A0ABY1WW74_9HYPH</name>
<dbReference type="Proteomes" id="UP000291659">
    <property type="component" value="Unassembled WGS sequence"/>
</dbReference>
<accession>A0ABY1WW74</accession>
<sequence>MERETVTVIPAASPPIEQAPSSTSEVHPVVEGTGTNGIPREQIKLSKPGPPKVVGTARVRRNASLPHARVVARAQDEGNALVQGNAQEADYRKSLLSENELLRKMLERFA</sequence>
<gene>
    <name evidence="2" type="ORF">ELH98_38920</name>
</gene>
<proteinExistence type="predicted"/>
<reference evidence="2 3" key="1">
    <citation type="submission" date="2019-02" db="EMBL/GenBank/DDBJ databases">
        <title>The genomic architecture of introgression among sibling species of bacteria.</title>
        <authorList>
            <person name="Cavassim M.I.A."/>
            <person name="Moeskjaer S."/>
            <person name="Moslemi C."/>
            <person name="Fields B."/>
            <person name="Bachmann A."/>
            <person name="Vilhjalmsson B."/>
            <person name="Schierup M.H."/>
            <person name="Young J.P.W."/>
            <person name="Andersen S.U."/>
        </authorList>
    </citation>
    <scope>NUCLEOTIDE SEQUENCE [LARGE SCALE GENOMIC DNA]</scope>
    <source>
        <strain evidence="2 3">SM141A</strain>
    </source>
</reference>
<protein>
    <recommendedName>
        <fullName evidence="4">Transposase</fullName>
    </recommendedName>
</protein>
<dbReference type="EMBL" id="SIOX01000019">
    <property type="protein sequence ID" value="TAX63240.1"/>
    <property type="molecule type" value="Genomic_DNA"/>
</dbReference>
<feature type="region of interest" description="Disordered" evidence="1">
    <location>
        <begin position="1"/>
        <end position="53"/>
    </location>
</feature>
<evidence type="ECO:0000256" key="1">
    <source>
        <dbReference type="SAM" id="MobiDB-lite"/>
    </source>
</evidence>
<evidence type="ECO:0008006" key="4">
    <source>
        <dbReference type="Google" id="ProtNLM"/>
    </source>
</evidence>